<dbReference type="EMBL" id="JBHLWP010000022">
    <property type="protein sequence ID" value="MFC0254280.1"/>
    <property type="molecule type" value="Genomic_DNA"/>
</dbReference>
<comment type="caution">
    <text evidence="1">The sequence shown here is derived from an EMBL/GenBank/DDBJ whole genome shotgun (WGS) entry which is preliminary data.</text>
</comment>
<gene>
    <name evidence="1" type="ORF">ACFFJK_20510</name>
</gene>
<reference evidence="1 2" key="1">
    <citation type="submission" date="2024-09" db="EMBL/GenBank/DDBJ databases">
        <authorList>
            <person name="Sun Q."/>
            <person name="Mori K."/>
        </authorList>
    </citation>
    <scope>NUCLEOTIDE SEQUENCE [LARGE SCALE GENOMIC DNA]</scope>
    <source>
        <strain evidence="1 2">CCM 7792</strain>
    </source>
</reference>
<keyword evidence="2" id="KW-1185">Reference proteome</keyword>
<evidence type="ECO:0000313" key="2">
    <source>
        <dbReference type="Proteomes" id="UP001589773"/>
    </source>
</evidence>
<dbReference type="RefSeq" id="WP_379681543.1">
    <property type="nucleotide sequence ID" value="NZ_JBHLWP010000022.1"/>
</dbReference>
<proteinExistence type="predicted"/>
<accession>A0ABV6FL56</accession>
<dbReference type="Proteomes" id="UP001589773">
    <property type="component" value="Unassembled WGS sequence"/>
</dbReference>
<evidence type="ECO:0000313" key="1">
    <source>
        <dbReference type="EMBL" id="MFC0254280.1"/>
    </source>
</evidence>
<organism evidence="1 2">
    <name type="scientific">Massilia consociata</name>
    <dbReference type="NCBI Taxonomy" id="760117"/>
    <lineage>
        <taxon>Bacteria</taxon>
        <taxon>Pseudomonadati</taxon>
        <taxon>Pseudomonadota</taxon>
        <taxon>Betaproteobacteria</taxon>
        <taxon>Burkholderiales</taxon>
        <taxon>Oxalobacteraceae</taxon>
        <taxon>Telluria group</taxon>
        <taxon>Massilia</taxon>
    </lineage>
</organism>
<sequence>MSKFVRIDKDSASQKAVLGSQKTVLLNLDLVATVELSQASDLLSSGNDSRKVYVAFLAPDKTTIATLPFDSAEDANAWVHTHLGVEL</sequence>
<name>A0ABV6FL56_9BURK</name>
<protein>
    <submittedName>
        <fullName evidence="1">Uncharacterized protein</fullName>
    </submittedName>
</protein>